<protein>
    <submittedName>
        <fullName evidence="2">Uncharacterized protein</fullName>
    </submittedName>
</protein>
<dbReference type="EMBL" id="BPLQ01002914">
    <property type="protein sequence ID" value="GIX96421.1"/>
    <property type="molecule type" value="Genomic_DNA"/>
</dbReference>
<feature type="region of interest" description="Disordered" evidence="1">
    <location>
        <begin position="1"/>
        <end position="31"/>
    </location>
</feature>
<reference evidence="2 4" key="1">
    <citation type="submission" date="2021-06" db="EMBL/GenBank/DDBJ databases">
        <title>Caerostris darwini draft genome.</title>
        <authorList>
            <person name="Kono N."/>
            <person name="Arakawa K."/>
        </authorList>
    </citation>
    <scope>NUCLEOTIDE SEQUENCE [LARGE SCALE GENOMIC DNA]</scope>
</reference>
<sequence length="79" mass="8382">MEMEVSANFSSPGKGSVDAADPVDDTAPHGISEPELCFMLIVEDKAKNGMAGEIENEFSKLKVDDEAAAREDQGNPNLA</sequence>
<dbReference type="EMBL" id="BPLQ01014313">
    <property type="protein sequence ID" value="GIY79049.1"/>
    <property type="molecule type" value="Genomic_DNA"/>
</dbReference>
<gene>
    <name evidence="2" type="ORF">CDAR_113961</name>
    <name evidence="3" type="ORF">CDAR_505741</name>
</gene>
<evidence type="ECO:0000313" key="2">
    <source>
        <dbReference type="EMBL" id="GIX96421.1"/>
    </source>
</evidence>
<name>A0AAV4PH77_9ARAC</name>
<evidence type="ECO:0000313" key="3">
    <source>
        <dbReference type="EMBL" id="GIY79049.1"/>
    </source>
</evidence>
<evidence type="ECO:0000313" key="4">
    <source>
        <dbReference type="Proteomes" id="UP001054837"/>
    </source>
</evidence>
<proteinExistence type="predicted"/>
<organism evidence="2 4">
    <name type="scientific">Caerostris darwini</name>
    <dbReference type="NCBI Taxonomy" id="1538125"/>
    <lineage>
        <taxon>Eukaryota</taxon>
        <taxon>Metazoa</taxon>
        <taxon>Ecdysozoa</taxon>
        <taxon>Arthropoda</taxon>
        <taxon>Chelicerata</taxon>
        <taxon>Arachnida</taxon>
        <taxon>Araneae</taxon>
        <taxon>Araneomorphae</taxon>
        <taxon>Entelegynae</taxon>
        <taxon>Araneoidea</taxon>
        <taxon>Araneidae</taxon>
        <taxon>Caerostris</taxon>
    </lineage>
</organism>
<dbReference type="Proteomes" id="UP001054837">
    <property type="component" value="Unassembled WGS sequence"/>
</dbReference>
<keyword evidence="4" id="KW-1185">Reference proteome</keyword>
<dbReference type="AlphaFoldDB" id="A0AAV4PH77"/>
<comment type="caution">
    <text evidence="2">The sequence shown here is derived from an EMBL/GenBank/DDBJ whole genome shotgun (WGS) entry which is preliminary data.</text>
</comment>
<evidence type="ECO:0000256" key="1">
    <source>
        <dbReference type="SAM" id="MobiDB-lite"/>
    </source>
</evidence>
<accession>A0AAV4PH77</accession>